<dbReference type="Pfam" id="PF20090">
    <property type="entry name" value="DUF6482"/>
    <property type="match status" value="1"/>
</dbReference>
<dbReference type="RefSeq" id="WP_311359740.1">
    <property type="nucleotide sequence ID" value="NZ_JAVRIE010000001.1"/>
</dbReference>
<name>A0AAW8QUU7_9ALTE</name>
<dbReference type="Proteomes" id="UP001249020">
    <property type="component" value="Unassembled WGS sequence"/>
</dbReference>
<dbReference type="AlphaFoldDB" id="A0AAW8QUU7"/>
<protein>
    <submittedName>
        <fullName evidence="1">DUF6482 family protein</fullName>
    </submittedName>
</protein>
<keyword evidence="2" id="KW-1185">Reference proteome</keyword>
<organism evidence="1 2">
    <name type="scientific">Brumicola blandensis</name>
    <dbReference type="NCBI Taxonomy" id="3075611"/>
    <lineage>
        <taxon>Bacteria</taxon>
        <taxon>Pseudomonadati</taxon>
        <taxon>Pseudomonadota</taxon>
        <taxon>Gammaproteobacteria</taxon>
        <taxon>Alteromonadales</taxon>
        <taxon>Alteromonadaceae</taxon>
        <taxon>Brumicola</taxon>
    </lineage>
</organism>
<dbReference type="EMBL" id="JAVRIE010000001">
    <property type="protein sequence ID" value="MDT0580923.1"/>
    <property type="molecule type" value="Genomic_DNA"/>
</dbReference>
<proteinExistence type="predicted"/>
<sequence>MNLYIESIEGGTYIAAVGESGADTYLREKHSDSLSFQCINSIKLQVENMHFDKIWLKQNTPYEEMCGLKSSDESLVIELDWR</sequence>
<comment type="caution">
    <text evidence="1">The sequence shown here is derived from an EMBL/GenBank/DDBJ whole genome shotgun (WGS) entry which is preliminary data.</text>
</comment>
<accession>A0AAW8QUU7</accession>
<evidence type="ECO:0000313" key="2">
    <source>
        <dbReference type="Proteomes" id="UP001249020"/>
    </source>
</evidence>
<dbReference type="InterPro" id="IPR045508">
    <property type="entry name" value="DUF6482"/>
</dbReference>
<evidence type="ECO:0000313" key="1">
    <source>
        <dbReference type="EMBL" id="MDT0580923.1"/>
    </source>
</evidence>
<gene>
    <name evidence="1" type="ORF">RM544_00055</name>
</gene>
<reference evidence="1 2" key="1">
    <citation type="submission" date="2023-09" db="EMBL/GenBank/DDBJ databases">
        <authorList>
            <person name="Rey-Velasco X."/>
        </authorList>
    </citation>
    <scope>NUCLEOTIDE SEQUENCE [LARGE SCALE GENOMIC DNA]</scope>
    <source>
        <strain evidence="1 2">W409</strain>
    </source>
</reference>